<dbReference type="Proteomes" id="UP000183417">
    <property type="component" value="Unassembled WGS sequence"/>
</dbReference>
<dbReference type="InterPro" id="IPR029044">
    <property type="entry name" value="Nucleotide-diphossugar_trans"/>
</dbReference>
<accession>A0A1H3E9Q8</accession>
<evidence type="ECO:0008006" key="3">
    <source>
        <dbReference type="Google" id="ProtNLM"/>
    </source>
</evidence>
<dbReference type="GeneID" id="94694894"/>
<proteinExistence type="predicted"/>
<reference evidence="1 2" key="1">
    <citation type="submission" date="2016-10" db="EMBL/GenBank/DDBJ databases">
        <authorList>
            <person name="de Groot N.N."/>
        </authorList>
    </citation>
    <scope>NUCLEOTIDE SEQUENCE [LARGE SCALE GENOMIC DNA]</scope>
    <source>
        <strain evidence="1 2">LMG 24775</strain>
    </source>
</reference>
<name>A0A1H3E9Q8_9BURK</name>
<dbReference type="SUPFAM" id="SSF53448">
    <property type="entry name" value="Nucleotide-diphospho-sugar transferases"/>
    <property type="match status" value="1"/>
</dbReference>
<dbReference type="Gene3D" id="3.90.550.10">
    <property type="entry name" value="Spore Coat Polysaccharide Biosynthesis Protein SpsA, Chain A"/>
    <property type="match status" value="1"/>
</dbReference>
<gene>
    <name evidence="1" type="ORF">SAMN05421547_10183</name>
</gene>
<dbReference type="RefSeq" id="WP_046239166.1">
    <property type="nucleotide sequence ID" value="NZ_CP141274.1"/>
</dbReference>
<dbReference type="AlphaFoldDB" id="A0A1H3E9Q8"/>
<dbReference type="PANTHER" id="PTHR43179">
    <property type="entry name" value="RHAMNOSYLTRANSFERASE WBBL"/>
    <property type="match status" value="1"/>
</dbReference>
<evidence type="ECO:0000313" key="1">
    <source>
        <dbReference type="EMBL" id="SDX74998.1"/>
    </source>
</evidence>
<protein>
    <recommendedName>
        <fullName evidence="3">Glycosyl transferase</fullName>
    </recommendedName>
</protein>
<dbReference type="EMBL" id="FNPE01000001">
    <property type="protein sequence ID" value="SDX74998.1"/>
    <property type="molecule type" value="Genomic_DNA"/>
</dbReference>
<evidence type="ECO:0000313" key="2">
    <source>
        <dbReference type="Proteomes" id="UP000183417"/>
    </source>
</evidence>
<organism evidence="1 2">
    <name type="scientific">Delftia lacustris</name>
    <dbReference type="NCBI Taxonomy" id="558537"/>
    <lineage>
        <taxon>Bacteria</taxon>
        <taxon>Pseudomonadati</taxon>
        <taxon>Pseudomonadota</taxon>
        <taxon>Betaproteobacteria</taxon>
        <taxon>Burkholderiales</taxon>
        <taxon>Comamonadaceae</taxon>
        <taxon>Delftia</taxon>
    </lineage>
</organism>
<sequence>MGSSLVVSVVSHGHGAHIQRLLECLASARLAPVSRVVLTLNIPEAEPQAPVAGWPFALEIRRNAQPLGFGCNHNRALASAREPFVCVINPDVFWSEQEEPLQDLLALVARPGLALAYPPQIGEDGALQDFERELPSLWNLLRRKLRGRVERRVEWVNAACLVLGRDSWLRLRGFDEGFYMYCEDVDLCLRLRVLGGELRRGGLPVVHAGQRASRRSLRHGAWHVASLLRLWSRPAYRKARALPQAALSLRSLRGEPS</sequence>
<dbReference type="PANTHER" id="PTHR43179:SF7">
    <property type="entry name" value="RHAMNOSYLTRANSFERASE WBBL"/>
    <property type="match status" value="1"/>
</dbReference>